<keyword evidence="3" id="KW-1185">Reference proteome</keyword>
<dbReference type="AlphaFoldDB" id="A0AAV9KUV8"/>
<evidence type="ECO:0000313" key="3">
    <source>
        <dbReference type="Proteomes" id="UP001311915"/>
    </source>
</evidence>
<dbReference type="InterPro" id="IPR040256">
    <property type="entry name" value="At4g02000-like"/>
</dbReference>
<feature type="compositionally biased region" description="Basic residues" evidence="1">
    <location>
        <begin position="238"/>
        <end position="248"/>
    </location>
</feature>
<dbReference type="EMBL" id="JAWPEI010000009">
    <property type="protein sequence ID" value="KAK4716374.1"/>
    <property type="molecule type" value="Genomic_DNA"/>
</dbReference>
<gene>
    <name evidence="2" type="ORF">R3W88_014712</name>
</gene>
<evidence type="ECO:0000313" key="2">
    <source>
        <dbReference type="EMBL" id="KAK4716374.1"/>
    </source>
</evidence>
<sequence>MAREPLVGIVRPPDKAQQERLDQTNKTHHQPPSNSSYNSFLDYNTVWTQQRMTIEGKLMRIQAWTPNFRPEEETPIVPIWVLLPGLPWHCFKKEFITPLLDSVGKVLYLDTASIKRTRASMAKVKVQVDLTKARPRHVWIGLDDEDLTIGRWQAIEYENIPPYYVYCRHQGHMIEDYNFKVRDEEFKKRKELETDKANKNKGEQLLQGNDITQTKAKEQEEKHKHNNNEGNYQEHNTSKRKKDGKHKKGEAPNSRWTDHKNQYGDLPHHRAGRQGSTK</sequence>
<dbReference type="Proteomes" id="UP001311915">
    <property type="component" value="Unassembled WGS sequence"/>
</dbReference>
<proteinExistence type="predicted"/>
<accession>A0AAV9KUV8</accession>
<organism evidence="2 3">
    <name type="scientific">Solanum pinnatisectum</name>
    <name type="common">tansyleaf nightshade</name>
    <dbReference type="NCBI Taxonomy" id="50273"/>
    <lineage>
        <taxon>Eukaryota</taxon>
        <taxon>Viridiplantae</taxon>
        <taxon>Streptophyta</taxon>
        <taxon>Embryophyta</taxon>
        <taxon>Tracheophyta</taxon>
        <taxon>Spermatophyta</taxon>
        <taxon>Magnoliopsida</taxon>
        <taxon>eudicotyledons</taxon>
        <taxon>Gunneridae</taxon>
        <taxon>Pentapetalae</taxon>
        <taxon>asterids</taxon>
        <taxon>lamiids</taxon>
        <taxon>Solanales</taxon>
        <taxon>Solanaceae</taxon>
        <taxon>Solanoideae</taxon>
        <taxon>Solaneae</taxon>
        <taxon>Solanum</taxon>
    </lineage>
</organism>
<name>A0AAV9KUV8_9SOLN</name>
<feature type="compositionally biased region" description="Basic and acidic residues" evidence="1">
    <location>
        <begin position="215"/>
        <end position="227"/>
    </location>
</feature>
<evidence type="ECO:0008006" key="4">
    <source>
        <dbReference type="Google" id="ProtNLM"/>
    </source>
</evidence>
<dbReference type="PANTHER" id="PTHR31286:SF177">
    <property type="entry name" value="ENDONUCLEASE_EXONUCLEASE_PHOSPHATASE"/>
    <property type="match status" value="1"/>
</dbReference>
<feature type="compositionally biased region" description="Basic and acidic residues" evidence="1">
    <location>
        <begin position="192"/>
        <end position="202"/>
    </location>
</feature>
<feature type="compositionally biased region" description="Basic and acidic residues" evidence="1">
    <location>
        <begin position="12"/>
        <end position="25"/>
    </location>
</feature>
<comment type="caution">
    <text evidence="2">The sequence shown here is derived from an EMBL/GenBank/DDBJ whole genome shotgun (WGS) entry which is preliminary data.</text>
</comment>
<evidence type="ECO:0000256" key="1">
    <source>
        <dbReference type="SAM" id="MobiDB-lite"/>
    </source>
</evidence>
<protein>
    <recommendedName>
        <fullName evidence="4">DUF4283 domain-containing protein</fullName>
    </recommendedName>
</protein>
<feature type="region of interest" description="Disordered" evidence="1">
    <location>
        <begin position="192"/>
        <end position="278"/>
    </location>
</feature>
<feature type="region of interest" description="Disordered" evidence="1">
    <location>
        <begin position="1"/>
        <end position="37"/>
    </location>
</feature>
<feature type="compositionally biased region" description="Basic and acidic residues" evidence="1">
    <location>
        <begin position="256"/>
        <end position="268"/>
    </location>
</feature>
<reference evidence="2 3" key="1">
    <citation type="submission" date="2023-10" db="EMBL/GenBank/DDBJ databases">
        <title>Genome-Wide Identification Analysis in wild type Solanum Pinnatisectum Reveals Some Genes Defensing Phytophthora Infestans.</title>
        <authorList>
            <person name="Sun C."/>
        </authorList>
    </citation>
    <scope>NUCLEOTIDE SEQUENCE [LARGE SCALE GENOMIC DNA]</scope>
    <source>
        <strain evidence="2">LQN</strain>
        <tissue evidence="2">Leaf</tissue>
    </source>
</reference>
<dbReference type="PANTHER" id="PTHR31286">
    <property type="entry name" value="GLYCINE-RICH CELL WALL STRUCTURAL PROTEIN 1.8-LIKE"/>
    <property type="match status" value="1"/>
</dbReference>